<evidence type="ECO:0000313" key="2">
    <source>
        <dbReference type="Proteomes" id="UP001642487"/>
    </source>
</evidence>
<evidence type="ECO:0000313" key="1">
    <source>
        <dbReference type="EMBL" id="CAK9319413.1"/>
    </source>
</evidence>
<dbReference type="EMBL" id="OZ021738">
    <property type="protein sequence ID" value="CAK9319413.1"/>
    <property type="molecule type" value="Genomic_DNA"/>
</dbReference>
<gene>
    <name evidence="1" type="ORF">CITCOLO1_LOCUS11418</name>
</gene>
<protein>
    <submittedName>
        <fullName evidence="1">Uncharacterized protein</fullName>
    </submittedName>
</protein>
<organism evidence="1 2">
    <name type="scientific">Citrullus colocynthis</name>
    <name type="common">colocynth</name>
    <dbReference type="NCBI Taxonomy" id="252529"/>
    <lineage>
        <taxon>Eukaryota</taxon>
        <taxon>Viridiplantae</taxon>
        <taxon>Streptophyta</taxon>
        <taxon>Embryophyta</taxon>
        <taxon>Tracheophyta</taxon>
        <taxon>Spermatophyta</taxon>
        <taxon>Magnoliopsida</taxon>
        <taxon>eudicotyledons</taxon>
        <taxon>Gunneridae</taxon>
        <taxon>Pentapetalae</taxon>
        <taxon>rosids</taxon>
        <taxon>fabids</taxon>
        <taxon>Cucurbitales</taxon>
        <taxon>Cucurbitaceae</taxon>
        <taxon>Benincaseae</taxon>
        <taxon>Citrullus</taxon>
    </lineage>
</organism>
<keyword evidence="2" id="KW-1185">Reference proteome</keyword>
<proteinExistence type="predicted"/>
<sequence length="70" mass="8037">MMVWLHNCGDEVLTATTIQTRGNSNNDVKDLQKLEKETKEFKGFNSILLHTDDLRLTVVFAIKGDLVKFR</sequence>
<dbReference type="Proteomes" id="UP001642487">
    <property type="component" value="Chromosome 4"/>
</dbReference>
<feature type="non-terminal residue" evidence="1">
    <location>
        <position position="70"/>
    </location>
</feature>
<name>A0ABP0YFY2_9ROSI</name>
<accession>A0ABP0YFY2</accession>
<reference evidence="1 2" key="1">
    <citation type="submission" date="2024-03" db="EMBL/GenBank/DDBJ databases">
        <authorList>
            <person name="Gkanogiannis A."/>
            <person name="Becerra Lopez-Lavalle L."/>
        </authorList>
    </citation>
    <scope>NUCLEOTIDE SEQUENCE [LARGE SCALE GENOMIC DNA]</scope>
</reference>